<comment type="caution">
    <text evidence="2">The sequence shown here is derived from an EMBL/GenBank/DDBJ whole genome shotgun (WGS) entry which is preliminary data.</text>
</comment>
<evidence type="ECO:0000313" key="2">
    <source>
        <dbReference type="EMBL" id="CAF1564247.1"/>
    </source>
</evidence>
<reference evidence="2" key="1">
    <citation type="submission" date="2021-02" db="EMBL/GenBank/DDBJ databases">
        <authorList>
            <person name="Nowell W R."/>
        </authorList>
    </citation>
    <scope>NUCLEOTIDE SEQUENCE</scope>
</reference>
<proteinExistence type="predicted"/>
<name>A0A815Y0B3_ADIRI</name>
<dbReference type="EMBL" id="CAJNOJ010003442">
    <property type="protein sequence ID" value="CAF1564247.1"/>
    <property type="molecule type" value="Genomic_DNA"/>
</dbReference>
<organism evidence="2 3">
    <name type="scientific">Adineta ricciae</name>
    <name type="common">Rotifer</name>
    <dbReference type="NCBI Taxonomy" id="249248"/>
    <lineage>
        <taxon>Eukaryota</taxon>
        <taxon>Metazoa</taxon>
        <taxon>Spiralia</taxon>
        <taxon>Gnathifera</taxon>
        <taxon>Rotifera</taxon>
        <taxon>Eurotatoria</taxon>
        <taxon>Bdelloidea</taxon>
        <taxon>Adinetida</taxon>
        <taxon>Adinetidae</taxon>
        <taxon>Adineta</taxon>
    </lineage>
</organism>
<accession>A0A815Y0B3</accession>
<evidence type="ECO:0000313" key="3">
    <source>
        <dbReference type="Proteomes" id="UP000663852"/>
    </source>
</evidence>
<gene>
    <name evidence="2" type="ORF">EDS130_LOCUS46746</name>
</gene>
<evidence type="ECO:0000256" key="1">
    <source>
        <dbReference type="SAM" id="MobiDB-lite"/>
    </source>
</evidence>
<protein>
    <submittedName>
        <fullName evidence="2">Uncharacterized protein</fullName>
    </submittedName>
</protein>
<feature type="region of interest" description="Disordered" evidence="1">
    <location>
        <begin position="1"/>
        <end position="31"/>
    </location>
</feature>
<sequence length="31" mass="3561">TSYQIPSCPDPTGYKVEFRSFQQTDLHGSDR</sequence>
<feature type="non-terminal residue" evidence="2">
    <location>
        <position position="1"/>
    </location>
</feature>
<feature type="compositionally biased region" description="Polar residues" evidence="1">
    <location>
        <begin position="20"/>
        <end position="31"/>
    </location>
</feature>
<dbReference type="AlphaFoldDB" id="A0A815Y0B3"/>
<dbReference type="Proteomes" id="UP000663852">
    <property type="component" value="Unassembled WGS sequence"/>
</dbReference>